<comment type="similarity">
    <text evidence="6">Belongs to the YccS/YhfK family.</text>
</comment>
<evidence type="ECO:0000256" key="7">
    <source>
        <dbReference type="SAM" id="Phobius"/>
    </source>
</evidence>
<proteinExistence type="inferred from homology"/>
<dbReference type="Proteomes" id="UP001320898">
    <property type="component" value="Unassembled WGS sequence"/>
</dbReference>
<dbReference type="RefSeq" id="WP_261616601.1">
    <property type="nucleotide sequence ID" value="NZ_JALIDZ010000006.1"/>
</dbReference>
<sequence>MTGRGLLPSTRLAVQVAAAVLLSIVIVNVIALERPFWVILTAIVVMVGTVGETLTKSMDRVAGTLVGLVTGVVIYWAAARADLPGVVPLLISGPAIVFFRFASYRLMIIALTVLLVCLFRIGGTSDALLVARLVDTAIGAAISAIVSIAVLPIPTRGPATETVHTYVAALKTIVQESLQAVAQEKWSSAIDARADAIRSSEADLQRLAEALRAESALIGGSGALARGALTVLPALRGHVDSLVQACEPAASRGPGNDLAEQLTDIARLIAENFDRVEKSLVSGQTDAIPRLDEPTRRIEQLLAPKLSGTQGARDDVMVMLNVVLAARRLNRGLRHAMEVMDRS</sequence>
<reference evidence="9 10" key="1">
    <citation type="submission" date="2022-04" db="EMBL/GenBank/DDBJ databases">
        <authorList>
            <person name="Ye Y.-Q."/>
            <person name="Du Z.-J."/>
        </authorList>
    </citation>
    <scope>NUCLEOTIDE SEQUENCE [LARGE SCALE GENOMIC DNA]</scope>
    <source>
        <strain evidence="9 10">A6E488</strain>
    </source>
</reference>
<evidence type="ECO:0000256" key="5">
    <source>
        <dbReference type="ARBA" id="ARBA00023136"/>
    </source>
</evidence>
<feature type="transmembrane region" description="Helical" evidence="7">
    <location>
        <begin position="98"/>
        <end position="121"/>
    </location>
</feature>
<keyword evidence="5 7" id="KW-0472">Membrane</keyword>
<feature type="transmembrane region" description="Helical" evidence="7">
    <location>
        <begin position="133"/>
        <end position="153"/>
    </location>
</feature>
<evidence type="ECO:0000259" key="8">
    <source>
        <dbReference type="Pfam" id="PF13515"/>
    </source>
</evidence>
<dbReference type="PANTHER" id="PTHR30509:SF9">
    <property type="entry name" value="MULTIDRUG RESISTANCE PROTEIN MDTO"/>
    <property type="match status" value="1"/>
</dbReference>
<evidence type="ECO:0000313" key="9">
    <source>
        <dbReference type="EMBL" id="MCT8973017.1"/>
    </source>
</evidence>
<dbReference type="InterPro" id="IPR049453">
    <property type="entry name" value="Memb_transporter_dom"/>
</dbReference>
<comment type="subcellular location">
    <subcellularLocation>
        <location evidence="1">Cell membrane</location>
        <topology evidence="1">Multi-pass membrane protein</topology>
    </subcellularLocation>
</comment>
<evidence type="ECO:0000256" key="2">
    <source>
        <dbReference type="ARBA" id="ARBA00022475"/>
    </source>
</evidence>
<feature type="transmembrane region" description="Helical" evidence="7">
    <location>
        <begin position="36"/>
        <end position="54"/>
    </location>
</feature>
<evidence type="ECO:0000256" key="1">
    <source>
        <dbReference type="ARBA" id="ARBA00004651"/>
    </source>
</evidence>
<name>A0AAW5R1J2_9HYPH</name>
<dbReference type="AlphaFoldDB" id="A0AAW5R1J2"/>
<feature type="domain" description="Integral membrane bound transporter" evidence="8">
    <location>
        <begin position="22"/>
        <end position="146"/>
    </location>
</feature>
<dbReference type="Pfam" id="PF13515">
    <property type="entry name" value="FUSC_2"/>
    <property type="match status" value="1"/>
</dbReference>
<evidence type="ECO:0000256" key="6">
    <source>
        <dbReference type="ARBA" id="ARBA00043993"/>
    </source>
</evidence>
<dbReference type="PANTHER" id="PTHR30509">
    <property type="entry name" value="P-HYDROXYBENZOIC ACID EFFLUX PUMP SUBUNIT-RELATED"/>
    <property type="match status" value="1"/>
</dbReference>
<dbReference type="EMBL" id="JALIDZ010000006">
    <property type="protein sequence ID" value="MCT8973017.1"/>
    <property type="molecule type" value="Genomic_DNA"/>
</dbReference>
<evidence type="ECO:0000256" key="3">
    <source>
        <dbReference type="ARBA" id="ARBA00022692"/>
    </source>
</evidence>
<keyword evidence="3 7" id="KW-0812">Transmembrane</keyword>
<feature type="transmembrane region" description="Helical" evidence="7">
    <location>
        <begin position="12"/>
        <end position="30"/>
    </location>
</feature>
<gene>
    <name evidence="9" type="ORF">MUB46_14215</name>
</gene>
<dbReference type="GO" id="GO:0005886">
    <property type="term" value="C:plasma membrane"/>
    <property type="evidence" value="ECO:0007669"/>
    <property type="project" value="UniProtKB-SubCell"/>
</dbReference>
<keyword evidence="4 7" id="KW-1133">Transmembrane helix</keyword>
<evidence type="ECO:0000313" key="10">
    <source>
        <dbReference type="Proteomes" id="UP001320898"/>
    </source>
</evidence>
<accession>A0AAW5R1J2</accession>
<keyword evidence="2" id="KW-1003">Cell membrane</keyword>
<organism evidence="9 10">
    <name type="scientific">Microbaculum marinisediminis</name>
    <dbReference type="NCBI Taxonomy" id="2931392"/>
    <lineage>
        <taxon>Bacteria</taxon>
        <taxon>Pseudomonadati</taxon>
        <taxon>Pseudomonadota</taxon>
        <taxon>Alphaproteobacteria</taxon>
        <taxon>Hyphomicrobiales</taxon>
        <taxon>Tepidamorphaceae</taxon>
        <taxon>Microbaculum</taxon>
    </lineage>
</organism>
<feature type="transmembrane region" description="Helical" evidence="7">
    <location>
        <begin position="61"/>
        <end position="78"/>
    </location>
</feature>
<protein>
    <submittedName>
        <fullName evidence="9">FUSC family protein</fullName>
    </submittedName>
</protein>
<keyword evidence="10" id="KW-1185">Reference proteome</keyword>
<comment type="caution">
    <text evidence="9">The sequence shown here is derived from an EMBL/GenBank/DDBJ whole genome shotgun (WGS) entry which is preliminary data.</text>
</comment>
<evidence type="ECO:0000256" key="4">
    <source>
        <dbReference type="ARBA" id="ARBA00022989"/>
    </source>
</evidence>